<dbReference type="InterPro" id="IPR036465">
    <property type="entry name" value="vWFA_dom_sf"/>
</dbReference>
<evidence type="ECO:0000256" key="1">
    <source>
        <dbReference type="SAM" id="MobiDB-lite"/>
    </source>
</evidence>
<dbReference type="AlphaFoldDB" id="A0A4Y6Q2P9"/>
<gene>
    <name evidence="3" type="ORF">FIV42_07795</name>
</gene>
<evidence type="ECO:0000313" key="4">
    <source>
        <dbReference type="Proteomes" id="UP000315995"/>
    </source>
</evidence>
<feature type="domain" description="VWFA" evidence="2">
    <location>
        <begin position="167"/>
        <end position="348"/>
    </location>
</feature>
<dbReference type="Pfam" id="PF12450">
    <property type="entry name" value="vWF_A"/>
    <property type="match status" value="1"/>
</dbReference>
<protein>
    <submittedName>
        <fullName evidence="3">DUF3520 domain-containing protein</fullName>
    </submittedName>
</protein>
<dbReference type="PROSITE" id="PS00435">
    <property type="entry name" value="PEROXIDASE_1"/>
    <property type="match status" value="1"/>
</dbReference>
<dbReference type="OrthoDB" id="9805121at2"/>
<dbReference type="PROSITE" id="PS50234">
    <property type="entry name" value="VWFA"/>
    <property type="match status" value="1"/>
</dbReference>
<dbReference type="PANTHER" id="PTHR10579">
    <property type="entry name" value="CALCIUM-ACTIVATED CHLORIDE CHANNEL REGULATOR"/>
    <property type="match status" value="1"/>
</dbReference>
<dbReference type="InterPro" id="IPR022156">
    <property type="entry name" value="Uncharacterised_YfbK_N"/>
</dbReference>
<accession>A0A4Y6Q2P9</accession>
<dbReference type="EMBL" id="CP041186">
    <property type="protein sequence ID" value="QDG54858.1"/>
    <property type="molecule type" value="Genomic_DNA"/>
</dbReference>
<evidence type="ECO:0000259" key="2">
    <source>
        <dbReference type="PROSITE" id="PS50234"/>
    </source>
</evidence>
<dbReference type="Pfam" id="PF00092">
    <property type="entry name" value="VWA"/>
    <property type="match status" value="1"/>
</dbReference>
<dbReference type="Proteomes" id="UP000315995">
    <property type="component" value="Chromosome"/>
</dbReference>
<sequence length="512" mass="56315">MPQAPRQQQAKRATRMRRVKKAEAKPTMGAVAQDSLRGGLDVQGHATPRREQQANTEDYANYGVNQMTQTAEDALSTFAIDVDTGAYTIARRKLNYGQMPPSSAVRVEEFVNYFRYSYPDPDSGAFGVFMEAAPSPFVAEDEAERRKILRVGVQGKRVTRSTRKPVHLTFLVDVSGSMSSPDKLGLAQKSLEILTNNLQEGDTVALATYAGRVAKILDPTGIENKGRILTAIKSLRSGGSTAMNSGLELAYKLALQNHERDHVNRVIVLSDGDANVGPASHQQILKRIKHFVDEGVTLSTIGFGMGNYKDTMMEQLANNGNGNYYYIDAEKEAWKVFGEQLDGTLQVIAKDVKIQVEFDEEAVESYRLIGYENRDIADKDFRNDKVDAGEIGAGHTVTALYELVLTDKGAKESNKLGTVRIRAKKPDGAKASEQAFLLTRGDLKSSIREASKDFQFATAVAGFAEILRESPYAKNLSYDLIEEIAQGATVAGQQDRQEFLQLVKKAKKLSNG</sequence>
<proteinExistence type="predicted"/>
<dbReference type="SUPFAM" id="SSF53300">
    <property type="entry name" value="vWA-like"/>
    <property type="match status" value="1"/>
</dbReference>
<dbReference type="Pfam" id="PF12034">
    <property type="entry name" value="YfbK_C"/>
    <property type="match status" value="1"/>
</dbReference>
<feature type="compositionally biased region" description="Low complexity" evidence="1">
    <location>
        <begin position="1"/>
        <end position="11"/>
    </location>
</feature>
<dbReference type="InterPro" id="IPR021908">
    <property type="entry name" value="YfbK_C"/>
</dbReference>
<dbReference type="InterPro" id="IPR051266">
    <property type="entry name" value="CLCR"/>
</dbReference>
<dbReference type="InterPro" id="IPR002035">
    <property type="entry name" value="VWF_A"/>
</dbReference>
<dbReference type="InterPro" id="IPR019793">
    <property type="entry name" value="Peroxidases_heam-ligand_BS"/>
</dbReference>
<dbReference type="PANTHER" id="PTHR10579:SF43">
    <property type="entry name" value="ZINC FINGER (C3HC4-TYPE RING FINGER) FAMILY PROTEIN"/>
    <property type="match status" value="1"/>
</dbReference>
<keyword evidence="4" id="KW-1185">Reference proteome</keyword>
<accession>A0A5B8YDW5</accession>
<name>A0A4Y6Q2P9_PERCE</name>
<dbReference type="Gene3D" id="3.40.50.410">
    <property type="entry name" value="von Willebrand factor, type A domain"/>
    <property type="match status" value="1"/>
</dbReference>
<feature type="region of interest" description="Disordered" evidence="1">
    <location>
        <begin position="1"/>
        <end position="56"/>
    </location>
</feature>
<evidence type="ECO:0000313" key="3">
    <source>
        <dbReference type="EMBL" id="QDG54858.1"/>
    </source>
</evidence>
<reference evidence="3 4" key="1">
    <citation type="submission" date="2019-06" db="EMBL/GenBank/DDBJ databases">
        <title>Persicimonas caeni gen. nov., sp. nov., a predatory bacterium isolated from solar saltern.</title>
        <authorList>
            <person name="Wang S."/>
        </authorList>
    </citation>
    <scope>NUCLEOTIDE SEQUENCE [LARGE SCALE GENOMIC DNA]</scope>
    <source>
        <strain evidence="3 4">YN101</strain>
    </source>
</reference>
<dbReference type="SMART" id="SM00327">
    <property type="entry name" value="VWA"/>
    <property type="match status" value="1"/>
</dbReference>
<organism evidence="3 4">
    <name type="scientific">Persicimonas caeni</name>
    <dbReference type="NCBI Taxonomy" id="2292766"/>
    <lineage>
        <taxon>Bacteria</taxon>
        <taxon>Deltaproteobacteria</taxon>
        <taxon>Bradymonadales</taxon>
        <taxon>Bradymonadaceae</taxon>
        <taxon>Persicimonas</taxon>
    </lineage>
</organism>